<dbReference type="CDD" id="cd10911">
    <property type="entry name" value="PIN_LabA"/>
    <property type="match status" value="1"/>
</dbReference>
<feature type="domain" description="NYN" evidence="1">
    <location>
        <begin position="8"/>
        <end position="165"/>
    </location>
</feature>
<dbReference type="RefSeq" id="WP_013419047.1">
    <property type="nucleotide sequence ID" value="NC_014664.1"/>
</dbReference>
<dbReference type="AlphaFoldDB" id="E3I6J8"/>
<dbReference type="GO" id="GO:0004540">
    <property type="term" value="F:RNA nuclease activity"/>
    <property type="evidence" value="ECO:0007669"/>
    <property type="project" value="InterPro"/>
</dbReference>
<dbReference type="PANTHER" id="PTHR35458">
    <property type="entry name" value="SLR0755 PROTEIN"/>
    <property type="match status" value="1"/>
</dbReference>
<dbReference type="KEGG" id="rva:Rvan_1386"/>
<protein>
    <recommendedName>
        <fullName evidence="1">NYN domain-containing protein</fullName>
    </recommendedName>
</protein>
<evidence type="ECO:0000313" key="3">
    <source>
        <dbReference type="Proteomes" id="UP000001399"/>
    </source>
</evidence>
<dbReference type="HOGENOM" id="CLU_092340_0_0_5"/>
<gene>
    <name evidence="2" type="ordered locus">Rvan_1386</name>
</gene>
<reference evidence="3" key="1">
    <citation type="journal article" date="2011" name="J. Bacteriol.">
        <title>Genome sequences of eight morphologically diverse alphaproteobacteria.</title>
        <authorList>
            <consortium name="US DOE Joint Genome Institute"/>
            <person name="Brown P.J."/>
            <person name="Kysela D.T."/>
            <person name="Buechlein A."/>
            <person name="Hemmerich C."/>
            <person name="Brun Y.V."/>
        </authorList>
    </citation>
    <scope>NUCLEOTIDE SEQUENCE [LARGE SCALE GENOMIC DNA]</scope>
    <source>
        <strain evidence="3">ATCC 17100 / ATH 3.1.1 / DSM 162 / LMG 4299</strain>
    </source>
</reference>
<evidence type="ECO:0000259" key="1">
    <source>
        <dbReference type="Pfam" id="PF01936"/>
    </source>
</evidence>
<name>E3I6J8_RHOVT</name>
<keyword evidence="3" id="KW-1185">Reference proteome</keyword>
<evidence type="ECO:0000313" key="2">
    <source>
        <dbReference type="EMBL" id="ADP70645.1"/>
    </source>
</evidence>
<sequence length="178" mass="19746">MQFYQNERLGLFLDGPNLFAAARTLGFMIDYGSLLRLFRNSGQLIRVNYYLPIADDFATSPLRGVSDWLQYNGYTVITKPAKDYVDANGRRKIKSGMDIELAVDALSLANSLDHIVLFSGLGDFCGLVSALQRRGRRVTVVSTIRTQPPIVADDLRRMADQFIDLADLAPMIGRAPAA</sequence>
<dbReference type="Gene3D" id="3.40.50.1010">
    <property type="entry name" value="5'-nuclease"/>
    <property type="match status" value="1"/>
</dbReference>
<accession>E3I6J8</accession>
<dbReference type="eggNOG" id="COG1432">
    <property type="taxonomic scope" value="Bacteria"/>
</dbReference>
<dbReference type="STRING" id="648757.Rvan_1386"/>
<dbReference type="InterPro" id="IPR021139">
    <property type="entry name" value="NYN"/>
</dbReference>
<dbReference type="EMBL" id="CP002292">
    <property type="protein sequence ID" value="ADP70645.1"/>
    <property type="molecule type" value="Genomic_DNA"/>
</dbReference>
<dbReference type="Pfam" id="PF01936">
    <property type="entry name" value="NYN"/>
    <property type="match status" value="1"/>
</dbReference>
<dbReference type="PANTHER" id="PTHR35458:SF2">
    <property type="entry name" value="SLR0755 PROTEIN"/>
    <property type="match status" value="1"/>
</dbReference>
<dbReference type="OrthoDB" id="9794137at2"/>
<proteinExistence type="predicted"/>
<organism evidence="2 3">
    <name type="scientific">Rhodomicrobium vannielii (strain ATCC 17100 / DSM 162 / LMG 4299 / NCIMB 10020 / ATH 3.1.1)</name>
    <dbReference type="NCBI Taxonomy" id="648757"/>
    <lineage>
        <taxon>Bacteria</taxon>
        <taxon>Pseudomonadati</taxon>
        <taxon>Pseudomonadota</taxon>
        <taxon>Alphaproteobacteria</taxon>
        <taxon>Hyphomicrobiales</taxon>
        <taxon>Hyphomicrobiaceae</taxon>
        <taxon>Rhodomicrobium</taxon>
    </lineage>
</organism>
<dbReference type="InterPro" id="IPR047140">
    <property type="entry name" value="LabA"/>
</dbReference>
<dbReference type="Proteomes" id="UP000001399">
    <property type="component" value="Chromosome"/>
</dbReference>